<evidence type="ECO:0000313" key="2">
    <source>
        <dbReference type="Proteomes" id="UP001285263"/>
    </source>
</evidence>
<proteinExistence type="predicted"/>
<dbReference type="EMBL" id="JAXCLA010000003">
    <property type="protein sequence ID" value="MDY0744771.1"/>
    <property type="molecule type" value="Genomic_DNA"/>
</dbReference>
<sequence length="269" mass="30107">MKQDQRPNLVRTFGLLHGVCNICGQEAKLTEDHTPPKGWARPKQVELRHVVDKLGMEDGNRKRATRSQNGLKYRTLCGRCNNGLLGARYDPALITFANEVASTLQTTAVLSSLQWFSIQPQAVMRAVLGHMCAQGVGRYAKGPLTEAVRQYMLDESLPLPDGLSFYYWAYPFRHQVIIRDAVFTDFSDQGPVMFWLLKAYPLAFMLTWTPSPRLPFSLQTLDPLRSASFGDMASVPLYLSPLVPELWPEAPPDDYAVLYGPEAVTASSL</sequence>
<evidence type="ECO:0000313" key="1">
    <source>
        <dbReference type="EMBL" id="MDY0744771.1"/>
    </source>
</evidence>
<accession>A0ABU5DEQ8</accession>
<reference evidence="1 2" key="1">
    <citation type="submission" date="2023-11" db="EMBL/GenBank/DDBJ databases">
        <title>Paucibacter sp. nov., isolated from fresh soil in Korea.</title>
        <authorList>
            <person name="Le N.T.T."/>
        </authorList>
    </citation>
    <scope>NUCLEOTIDE SEQUENCE [LARGE SCALE GENOMIC DNA]</scope>
    <source>
        <strain evidence="1 2">R3-3</strain>
    </source>
</reference>
<name>A0ABU5DEQ8_9BURK</name>
<keyword evidence="2" id="KW-1185">Reference proteome</keyword>
<comment type="caution">
    <text evidence="1">The sequence shown here is derived from an EMBL/GenBank/DDBJ whole genome shotgun (WGS) entry which is preliminary data.</text>
</comment>
<dbReference type="RefSeq" id="WP_320422683.1">
    <property type="nucleotide sequence ID" value="NZ_JAXCLA010000003.1"/>
</dbReference>
<protein>
    <recommendedName>
        <fullName evidence="3">HNH endonuclease</fullName>
    </recommendedName>
</protein>
<evidence type="ECO:0008006" key="3">
    <source>
        <dbReference type="Google" id="ProtNLM"/>
    </source>
</evidence>
<dbReference type="Proteomes" id="UP001285263">
    <property type="component" value="Unassembled WGS sequence"/>
</dbReference>
<organism evidence="1 2">
    <name type="scientific">Roseateles agri</name>
    <dbReference type="NCBI Taxonomy" id="3098619"/>
    <lineage>
        <taxon>Bacteria</taxon>
        <taxon>Pseudomonadati</taxon>
        <taxon>Pseudomonadota</taxon>
        <taxon>Betaproteobacteria</taxon>
        <taxon>Burkholderiales</taxon>
        <taxon>Sphaerotilaceae</taxon>
        <taxon>Roseateles</taxon>
    </lineage>
</organism>
<gene>
    <name evidence="1" type="ORF">SNE35_09640</name>
</gene>